<accession>A0A2G9TW38</accession>
<dbReference type="Proteomes" id="UP000230423">
    <property type="component" value="Unassembled WGS sequence"/>
</dbReference>
<protein>
    <submittedName>
        <fullName evidence="1">Uncharacterized protein</fullName>
    </submittedName>
</protein>
<dbReference type="AlphaFoldDB" id="A0A2G9TW38"/>
<evidence type="ECO:0000313" key="1">
    <source>
        <dbReference type="EMBL" id="PIO61642.1"/>
    </source>
</evidence>
<organism evidence="1 2">
    <name type="scientific">Teladorsagia circumcincta</name>
    <name type="common">Brown stomach worm</name>
    <name type="synonym">Ostertagia circumcincta</name>
    <dbReference type="NCBI Taxonomy" id="45464"/>
    <lineage>
        <taxon>Eukaryota</taxon>
        <taxon>Metazoa</taxon>
        <taxon>Ecdysozoa</taxon>
        <taxon>Nematoda</taxon>
        <taxon>Chromadorea</taxon>
        <taxon>Rhabditida</taxon>
        <taxon>Rhabditina</taxon>
        <taxon>Rhabditomorpha</taxon>
        <taxon>Strongyloidea</taxon>
        <taxon>Trichostrongylidae</taxon>
        <taxon>Teladorsagia</taxon>
    </lineage>
</organism>
<dbReference type="OrthoDB" id="5844386at2759"/>
<keyword evidence="2" id="KW-1185">Reference proteome</keyword>
<reference evidence="1 2" key="1">
    <citation type="submission" date="2015-09" db="EMBL/GenBank/DDBJ databases">
        <title>Draft genome of the parasitic nematode Teladorsagia circumcincta isolate WARC Sus (inbred).</title>
        <authorList>
            <person name="Mitreva M."/>
        </authorList>
    </citation>
    <scope>NUCLEOTIDE SEQUENCE [LARGE SCALE GENOMIC DNA]</scope>
    <source>
        <strain evidence="1 2">S</strain>
    </source>
</reference>
<evidence type="ECO:0000313" key="2">
    <source>
        <dbReference type="Proteomes" id="UP000230423"/>
    </source>
</evidence>
<sequence length="226" mass="25598">MSFQVIAKRYECNDVPGFVRKLYIVRDKAGEPRVNSHFAVLTYHWKSEPAIAKANRDAIISRKRQTEQAEAEGNRAMLESADVPPLRLKRSTGTSLRAGNGSILRPKALPMIHALSRVRLSHTDHLRRLALTKKSENLCRLAAILDRAEPIMERFEQYIMSNCHNGRQLNDNNTMWVEQPINDQLVERGGVVKATDHEMQECVIVNEQGEPISLPPGCEIVYENSS</sequence>
<proteinExistence type="predicted"/>
<name>A0A2G9TW38_TELCI</name>
<gene>
    <name evidence="1" type="ORF">TELCIR_16828</name>
</gene>
<dbReference type="EMBL" id="KZ353250">
    <property type="protein sequence ID" value="PIO61642.1"/>
    <property type="molecule type" value="Genomic_DNA"/>
</dbReference>